<dbReference type="RefSeq" id="WP_237892059.1">
    <property type="nucleotide sequence ID" value="NZ_JAKLTY010000048.1"/>
</dbReference>
<dbReference type="GO" id="GO:0003677">
    <property type="term" value="F:DNA binding"/>
    <property type="evidence" value="ECO:0007669"/>
    <property type="project" value="InterPro"/>
</dbReference>
<comment type="caution">
    <text evidence="2">The sequence shown here is derived from an EMBL/GenBank/DDBJ whole genome shotgun (WGS) entry which is preliminary data.</text>
</comment>
<evidence type="ECO:0000313" key="2">
    <source>
        <dbReference type="EMBL" id="MCG2632776.1"/>
    </source>
</evidence>
<evidence type="ECO:0000256" key="1">
    <source>
        <dbReference type="ARBA" id="ARBA00023172"/>
    </source>
</evidence>
<reference evidence="2" key="1">
    <citation type="submission" date="2022-01" db="EMBL/GenBank/DDBJ databases">
        <title>Genome sequnece data of strain Bradyrhizobium sp. nov.</title>
        <authorList>
            <person name="Zhang J."/>
        </authorList>
    </citation>
    <scope>NUCLEOTIDE SEQUENCE</scope>
    <source>
        <strain evidence="2">WYCCWR 13023</strain>
    </source>
</reference>
<dbReference type="Gene3D" id="1.10.443.10">
    <property type="entry name" value="Intergrase catalytic core"/>
    <property type="match status" value="1"/>
</dbReference>
<organism evidence="2 3">
    <name type="scientific">Bradyrhizobium zhengyangense</name>
    <dbReference type="NCBI Taxonomy" id="2911009"/>
    <lineage>
        <taxon>Bacteria</taxon>
        <taxon>Pseudomonadati</taxon>
        <taxon>Pseudomonadota</taxon>
        <taxon>Alphaproteobacteria</taxon>
        <taxon>Hyphomicrobiales</taxon>
        <taxon>Nitrobacteraceae</taxon>
        <taxon>Bradyrhizobium</taxon>
    </lineage>
</organism>
<evidence type="ECO:0008006" key="4">
    <source>
        <dbReference type="Google" id="ProtNLM"/>
    </source>
</evidence>
<proteinExistence type="predicted"/>
<dbReference type="InterPro" id="IPR011010">
    <property type="entry name" value="DNA_brk_join_enz"/>
</dbReference>
<accession>A0A9X1UCT1</accession>
<dbReference type="Proteomes" id="UP001139054">
    <property type="component" value="Unassembled WGS sequence"/>
</dbReference>
<name>A0A9X1UCT1_9BRAD</name>
<protein>
    <recommendedName>
        <fullName evidence="4">Tyr recombinase domain-containing protein</fullName>
    </recommendedName>
</protein>
<dbReference type="GO" id="GO:0015074">
    <property type="term" value="P:DNA integration"/>
    <property type="evidence" value="ECO:0007669"/>
    <property type="project" value="InterPro"/>
</dbReference>
<dbReference type="SUPFAM" id="SSF56349">
    <property type="entry name" value="DNA breaking-rejoining enzymes"/>
    <property type="match status" value="1"/>
</dbReference>
<dbReference type="EMBL" id="JAKLTY010000048">
    <property type="protein sequence ID" value="MCG2632776.1"/>
    <property type="molecule type" value="Genomic_DNA"/>
</dbReference>
<keyword evidence="1" id="KW-0233">DNA recombination</keyword>
<gene>
    <name evidence="2" type="ORF">L6654_39960</name>
</gene>
<dbReference type="GO" id="GO:0006310">
    <property type="term" value="P:DNA recombination"/>
    <property type="evidence" value="ECO:0007669"/>
    <property type="project" value="UniProtKB-KW"/>
</dbReference>
<dbReference type="InterPro" id="IPR013762">
    <property type="entry name" value="Integrase-like_cat_sf"/>
</dbReference>
<dbReference type="AlphaFoldDB" id="A0A9X1UCT1"/>
<evidence type="ECO:0000313" key="3">
    <source>
        <dbReference type="Proteomes" id="UP001139054"/>
    </source>
</evidence>
<sequence length="118" mass="13625">MFSPETWKNRVVPGEVIYHDALSIVPYLARYTLARREELCGLDVDDVLDESGIPYIFVRPNEHRTLKNPQSTRRIPLIGEVVRLGFLRYRAEIKSLVLTFWAMVETTSRKSVIPVPPN</sequence>